<protein>
    <recommendedName>
        <fullName evidence="3">Reverse transcriptase domain-containing protein</fullName>
    </recommendedName>
</protein>
<accession>A0A016WB69</accession>
<dbReference type="PANTHER" id="PTHR19446">
    <property type="entry name" value="REVERSE TRANSCRIPTASES"/>
    <property type="match status" value="1"/>
</dbReference>
<evidence type="ECO:0000313" key="1">
    <source>
        <dbReference type="EMBL" id="EYC36866.1"/>
    </source>
</evidence>
<proteinExistence type="predicted"/>
<keyword evidence="2" id="KW-1185">Reference proteome</keyword>
<sequence length="125" mass="14025">MEFFSELYNHESPQGPPPEPLSIQTPRNAFLDGEPNIDEIRKAVRSLKNGKPPGVNVITAEVIKADGEVLPRRLHSLISLVWQLEVPATWKRALVVPIHKKGDSRKCKNYRGIIIACYRSLAKSS</sequence>
<evidence type="ECO:0008006" key="3">
    <source>
        <dbReference type="Google" id="ProtNLM"/>
    </source>
</evidence>
<dbReference type="Proteomes" id="UP000024635">
    <property type="component" value="Unassembled WGS sequence"/>
</dbReference>
<name>A0A016WB69_9BILA</name>
<reference evidence="2" key="1">
    <citation type="journal article" date="2015" name="Nat. Genet.">
        <title>The genome and transcriptome of the zoonotic hookworm Ancylostoma ceylanicum identify infection-specific gene families.</title>
        <authorList>
            <person name="Schwarz E.M."/>
            <person name="Hu Y."/>
            <person name="Antoshechkin I."/>
            <person name="Miller M.M."/>
            <person name="Sternberg P.W."/>
            <person name="Aroian R.V."/>
        </authorList>
    </citation>
    <scope>NUCLEOTIDE SEQUENCE</scope>
    <source>
        <strain evidence="2">HY135</strain>
    </source>
</reference>
<gene>
    <name evidence="1" type="primary">Acey_s0849.g2672</name>
    <name evidence="1" type="ORF">Y032_0849g2672</name>
</gene>
<dbReference type="EMBL" id="JARK01000449">
    <property type="protein sequence ID" value="EYC36866.1"/>
    <property type="molecule type" value="Genomic_DNA"/>
</dbReference>
<evidence type="ECO:0000313" key="2">
    <source>
        <dbReference type="Proteomes" id="UP000024635"/>
    </source>
</evidence>
<dbReference type="AlphaFoldDB" id="A0A016WB69"/>
<comment type="caution">
    <text evidence="1">The sequence shown here is derived from an EMBL/GenBank/DDBJ whole genome shotgun (WGS) entry which is preliminary data.</text>
</comment>
<organism evidence="1 2">
    <name type="scientific">Ancylostoma ceylanicum</name>
    <dbReference type="NCBI Taxonomy" id="53326"/>
    <lineage>
        <taxon>Eukaryota</taxon>
        <taxon>Metazoa</taxon>
        <taxon>Ecdysozoa</taxon>
        <taxon>Nematoda</taxon>
        <taxon>Chromadorea</taxon>
        <taxon>Rhabditida</taxon>
        <taxon>Rhabditina</taxon>
        <taxon>Rhabditomorpha</taxon>
        <taxon>Strongyloidea</taxon>
        <taxon>Ancylostomatidae</taxon>
        <taxon>Ancylostomatinae</taxon>
        <taxon>Ancylostoma</taxon>
    </lineage>
</organism>
<dbReference type="OrthoDB" id="6375694at2759"/>